<dbReference type="EMBL" id="JAKVQD010000002">
    <property type="protein sequence ID" value="MCH4552494.1"/>
    <property type="molecule type" value="Genomic_DNA"/>
</dbReference>
<sequence length="195" mass="22405">MIKKTAYLFFTIFILSCSNEVTNTSIENSINTFKMSLDYWNNLKQLNHASYAYSVNSKTELGYNCTTTITVENGIIISRAFEIYSQYDDEANFLDYENRIILGSFVEDKNSIGTHNCESNDDDNNSVSFCNAAPALTIDELYNTCLKKYLSVNPSSNEINFSVDDKNILKDCYYTSNFCEDDCYFGIKLTHFEWL</sequence>
<keyword evidence="2" id="KW-1185">Reference proteome</keyword>
<name>A0ABS9RHT7_9FLAO</name>
<reference evidence="1" key="1">
    <citation type="submission" date="2022-02" db="EMBL/GenBank/DDBJ databases">
        <title>Aestuariibaculum sp., a marine bacterium isolated from sediment in Guangxi.</title>
        <authorList>
            <person name="Ying J."/>
        </authorList>
    </citation>
    <scope>NUCLEOTIDE SEQUENCE</scope>
    <source>
        <strain evidence="1">L182</strain>
    </source>
</reference>
<organism evidence="1 2">
    <name type="scientific">Aestuariibaculum lutulentum</name>
    <dbReference type="NCBI Taxonomy" id="2920935"/>
    <lineage>
        <taxon>Bacteria</taxon>
        <taxon>Pseudomonadati</taxon>
        <taxon>Bacteroidota</taxon>
        <taxon>Flavobacteriia</taxon>
        <taxon>Flavobacteriales</taxon>
        <taxon>Flavobacteriaceae</taxon>
    </lineage>
</organism>
<proteinExistence type="predicted"/>
<protein>
    <recommendedName>
        <fullName evidence="3">Lipoprotein</fullName>
    </recommendedName>
</protein>
<evidence type="ECO:0000313" key="1">
    <source>
        <dbReference type="EMBL" id="MCH4552494.1"/>
    </source>
</evidence>
<evidence type="ECO:0008006" key="3">
    <source>
        <dbReference type="Google" id="ProtNLM"/>
    </source>
</evidence>
<accession>A0ABS9RHT7</accession>
<gene>
    <name evidence="1" type="ORF">MKW35_07675</name>
</gene>
<comment type="caution">
    <text evidence="1">The sequence shown here is derived from an EMBL/GenBank/DDBJ whole genome shotgun (WGS) entry which is preliminary data.</text>
</comment>
<dbReference type="RefSeq" id="WP_240572831.1">
    <property type="nucleotide sequence ID" value="NZ_CP136709.1"/>
</dbReference>
<dbReference type="Proteomes" id="UP001156141">
    <property type="component" value="Unassembled WGS sequence"/>
</dbReference>
<dbReference type="PROSITE" id="PS51257">
    <property type="entry name" value="PROKAR_LIPOPROTEIN"/>
    <property type="match status" value="1"/>
</dbReference>
<evidence type="ECO:0000313" key="2">
    <source>
        <dbReference type="Proteomes" id="UP001156141"/>
    </source>
</evidence>